<comment type="caution">
    <text evidence="3">The sequence shown here is derived from an EMBL/GenBank/DDBJ whole genome shotgun (WGS) entry which is preliminary data.</text>
</comment>
<dbReference type="InterPro" id="IPR001296">
    <property type="entry name" value="Glyco_trans_1"/>
</dbReference>
<dbReference type="PANTHER" id="PTHR45947">
    <property type="entry name" value="SULFOQUINOVOSYL TRANSFERASE SQD2"/>
    <property type="match status" value="1"/>
</dbReference>
<sequence>MKILIYGLNFWPELTGIGKYTSEMAEWLAGRGHKVEVITTPPYYPMWKVPQGYTSLFYNKEQWGKVSICRCPLWVPDRPNGFKRVMHLLSFVLSSLPVLVYMAIAGRPDVIWTVEPAFLGVPGTWLAARLSGARCWLHVQDFEIDAAFGLGLLRGRILYKIMSVMERWLMARFDRISSISQAMVGKLKERGIGEGKSAPFSNWVDTALIRPLPREKSLRTEWGIPDDKTVVLYSGNMGKKQGLDLVLQPAGEFRNSHPGVIFLLVGEGAARREIAAEAERMGLDNILFKPLQPAAAMPALLASGDIHLVLQKRGVADLAMPSKLTGILAAGGAAILTADPGTEMYRAVSENNLGYIIEPESAPALAQALAELINNREMRDKFRKNARDYAEQYLDKNKILAAMEDELKAMPKARDHDR</sequence>
<evidence type="ECO:0000259" key="2">
    <source>
        <dbReference type="Pfam" id="PF13579"/>
    </source>
</evidence>
<reference evidence="3" key="1">
    <citation type="submission" date="2020-07" db="EMBL/GenBank/DDBJ databases">
        <title>Huge and variable diversity of episymbiotic CPR bacteria and DPANN archaea in groundwater ecosystems.</title>
        <authorList>
            <person name="He C.Y."/>
            <person name="Keren R."/>
            <person name="Whittaker M."/>
            <person name="Farag I.F."/>
            <person name="Doudna J."/>
            <person name="Cate J.H.D."/>
            <person name="Banfield J.F."/>
        </authorList>
    </citation>
    <scope>NUCLEOTIDE SEQUENCE</scope>
    <source>
        <strain evidence="3">NC_groundwater_1520_Pr4_B-0.1um_53_5</strain>
    </source>
</reference>
<protein>
    <submittedName>
        <fullName evidence="3">WcaI family glycosyltransferase</fullName>
    </submittedName>
</protein>
<dbReference type="Gene3D" id="3.40.50.2000">
    <property type="entry name" value="Glycogen Phosphorylase B"/>
    <property type="match status" value="2"/>
</dbReference>
<accession>A0A933I9B3</accession>
<evidence type="ECO:0000313" key="3">
    <source>
        <dbReference type="EMBL" id="MBI4726240.1"/>
    </source>
</evidence>
<dbReference type="GO" id="GO:0016758">
    <property type="term" value="F:hexosyltransferase activity"/>
    <property type="evidence" value="ECO:0007669"/>
    <property type="project" value="TreeGrafter"/>
</dbReference>
<dbReference type="PANTHER" id="PTHR45947:SF3">
    <property type="entry name" value="SULFOQUINOVOSYL TRANSFERASE SQD2"/>
    <property type="match status" value="1"/>
</dbReference>
<name>A0A933I9B3_UNCT6</name>
<dbReference type="SUPFAM" id="SSF53756">
    <property type="entry name" value="UDP-Glycosyltransferase/glycogen phosphorylase"/>
    <property type="match status" value="1"/>
</dbReference>
<dbReference type="Pfam" id="PF00534">
    <property type="entry name" value="Glycos_transf_1"/>
    <property type="match status" value="1"/>
</dbReference>
<gene>
    <name evidence="3" type="ORF">HY768_03275</name>
</gene>
<evidence type="ECO:0000259" key="1">
    <source>
        <dbReference type="Pfam" id="PF00534"/>
    </source>
</evidence>
<dbReference type="Proteomes" id="UP000736328">
    <property type="component" value="Unassembled WGS sequence"/>
</dbReference>
<dbReference type="EMBL" id="JACQXR010000039">
    <property type="protein sequence ID" value="MBI4726240.1"/>
    <property type="molecule type" value="Genomic_DNA"/>
</dbReference>
<dbReference type="NCBIfam" id="NF007640">
    <property type="entry name" value="PRK10307.1"/>
    <property type="match status" value="1"/>
</dbReference>
<dbReference type="CDD" id="cd03794">
    <property type="entry name" value="GT4_WbuB-like"/>
    <property type="match status" value="1"/>
</dbReference>
<feature type="domain" description="Glycosyl transferase family 1" evidence="1">
    <location>
        <begin position="218"/>
        <end position="388"/>
    </location>
</feature>
<proteinExistence type="predicted"/>
<dbReference type="InterPro" id="IPR028098">
    <property type="entry name" value="Glyco_trans_4-like_N"/>
</dbReference>
<evidence type="ECO:0000313" key="4">
    <source>
        <dbReference type="Proteomes" id="UP000736328"/>
    </source>
</evidence>
<feature type="domain" description="Glycosyltransferase subfamily 4-like N-terminal" evidence="2">
    <location>
        <begin position="15"/>
        <end position="203"/>
    </location>
</feature>
<dbReference type="AlphaFoldDB" id="A0A933I9B3"/>
<dbReference type="InterPro" id="IPR050194">
    <property type="entry name" value="Glycosyltransferase_grp1"/>
</dbReference>
<dbReference type="Pfam" id="PF13579">
    <property type="entry name" value="Glyco_trans_4_4"/>
    <property type="match status" value="1"/>
</dbReference>
<organism evidence="3 4">
    <name type="scientific">candidate division TA06 bacterium</name>
    <dbReference type="NCBI Taxonomy" id="2250710"/>
    <lineage>
        <taxon>Bacteria</taxon>
        <taxon>Bacteria division TA06</taxon>
    </lineage>
</organism>